<keyword evidence="1" id="KW-0732">Signal</keyword>
<comment type="caution">
    <text evidence="2">The sequence shown here is derived from an EMBL/GenBank/DDBJ whole genome shotgun (WGS) entry which is preliminary data.</text>
</comment>
<dbReference type="EMBL" id="BAABBQ010000001">
    <property type="protein sequence ID" value="GAA4012274.1"/>
    <property type="molecule type" value="Genomic_DNA"/>
</dbReference>
<proteinExistence type="predicted"/>
<feature type="signal peptide" evidence="1">
    <location>
        <begin position="1"/>
        <end position="38"/>
    </location>
</feature>
<dbReference type="Proteomes" id="UP001500235">
    <property type="component" value="Unassembled WGS sequence"/>
</dbReference>
<protein>
    <recommendedName>
        <fullName evidence="4">17 kDa surface antigen</fullName>
    </recommendedName>
</protein>
<evidence type="ECO:0000256" key="1">
    <source>
        <dbReference type="SAM" id="SignalP"/>
    </source>
</evidence>
<evidence type="ECO:0000313" key="3">
    <source>
        <dbReference type="Proteomes" id="UP001500235"/>
    </source>
</evidence>
<evidence type="ECO:0008006" key="4">
    <source>
        <dbReference type="Google" id="ProtNLM"/>
    </source>
</evidence>
<sequence length="139" mass="14579">MHMADKGSNDKGARLMFNKSIIAATALSLAAIPGAASAQYYPSQPYYGGGYNGQAYYGQNRCSGTTGTVIGGVAGAVVGSKIAGSRQRYDYYGNRRGGSNATGAIIGGAVGALLGRKVDKDSCKSRNRYNGYNNYGYRY</sequence>
<evidence type="ECO:0000313" key="2">
    <source>
        <dbReference type="EMBL" id="GAA4012274.1"/>
    </source>
</evidence>
<name>A0ABP7SJE8_9SPHN</name>
<accession>A0ABP7SJE8</accession>
<organism evidence="2 3">
    <name type="scientific">Sphingomonas swuensis</name>
    <dbReference type="NCBI Taxonomy" id="977800"/>
    <lineage>
        <taxon>Bacteria</taxon>
        <taxon>Pseudomonadati</taxon>
        <taxon>Pseudomonadota</taxon>
        <taxon>Alphaproteobacteria</taxon>
        <taxon>Sphingomonadales</taxon>
        <taxon>Sphingomonadaceae</taxon>
        <taxon>Sphingomonas</taxon>
    </lineage>
</organism>
<keyword evidence="3" id="KW-1185">Reference proteome</keyword>
<reference evidence="3" key="1">
    <citation type="journal article" date="2019" name="Int. J. Syst. Evol. Microbiol.">
        <title>The Global Catalogue of Microorganisms (GCM) 10K type strain sequencing project: providing services to taxonomists for standard genome sequencing and annotation.</title>
        <authorList>
            <consortium name="The Broad Institute Genomics Platform"/>
            <consortium name="The Broad Institute Genome Sequencing Center for Infectious Disease"/>
            <person name="Wu L."/>
            <person name="Ma J."/>
        </authorList>
    </citation>
    <scope>NUCLEOTIDE SEQUENCE [LARGE SCALE GENOMIC DNA]</scope>
    <source>
        <strain evidence="3">JCM 17563</strain>
    </source>
</reference>
<feature type="chain" id="PRO_5046611245" description="17 kDa surface antigen" evidence="1">
    <location>
        <begin position="39"/>
        <end position="139"/>
    </location>
</feature>
<gene>
    <name evidence="2" type="ORF">GCM10022280_07640</name>
</gene>